<sequence>MSDQTSVAFPIPPKKKLRIVIKDSFEDEEDDTTDFLLNQLDATEKNERDIVKAVTSPNNESVPVPENKKIPEISIEYLKSGAVFTAPERCFNYDSDYFEPLKYLADETDMKWVEEFNKNHKFLKVSIRDVEIVFNKIEDLVKDSIIEDPKLSQIMHLIPDPAPPFPVIKEIYEHWKSRDKQFGSIIKYREYPPDHYNLRKFTAEQNRSLNKTRKSLNDGEYMKRLFKELKEIQNERAKAVELLAKQEEKQREDQRMLREEMRKFKKAIGPSSCFIKEPKLTEKRTFKEVEQPEILSQSTIPPPPTKPSFLKWCMNQQLPS</sequence>
<evidence type="ECO:0000256" key="1">
    <source>
        <dbReference type="SAM" id="Coils"/>
    </source>
</evidence>
<evidence type="ECO:0000256" key="2">
    <source>
        <dbReference type="SAM" id="MobiDB-lite"/>
    </source>
</evidence>
<keyword evidence="1" id="KW-0175">Coiled coil</keyword>
<keyword evidence="4" id="KW-1185">Reference proteome</keyword>
<gene>
    <name evidence="3" type="ORF">M9Y10_011889</name>
</gene>
<accession>A0ABR2IC81</accession>
<evidence type="ECO:0000313" key="3">
    <source>
        <dbReference type="EMBL" id="KAK8860224.1"/>
    </source>
</evidence>
<reference evidence="3 4" key="1">
    <citation type="submission" date="2024-04" db="EMBL/GenBank/DDBJ databases">
        <title>Tritrichomonas musculus Genome.</title>
        <authorList>
            <person name="Alves-Ferreira E."/>
            <person name="Grigg M."/>
            <person name="Lorenzi H."/>
            <person name="Galac M."/>
        </authorList>
    </citation>
    <scope>NUCLEOTIDE SEQUENCE [LARGE SCALE GENOMIC DNA]</scope>
    <source>
        <strain evidence="3 4">EAF2021</strain>
    </source>
</reference>
<organism evidence="3 4">
    <name type="scientific">Tritrichomonas musculus</name>
    <dbReference type="NCBI Taxonomy" id="1915356"/>
    <lineage>
        <taxon>Eukaryota</taxon>
        <taxon>Metamonada</taxon>
        <taxon>Parabasalia</taxon>
        <taxon>Tritrichomonadida</taxon>
        <taxon>Tritrichomonadidae</taxon>
        <taxon>Tritrichomonas</taxon>
    </lineage>
</organism>
<protein>
    <recommendedName>
        <fullName evidence="5">Enhancer of polycomb-like protein</fullName>
    </recommendedName>
</protein>
<evidence type="ECO:0008006" key="5">
    <source>
        <dbReference type="Google" id="ProtNLM"/>
    </source>
</evidence>
<comment type="caution">
    <text evidence="3">The sequence shown here is derived from an EMBL/GenBank/DDBJ whole genome shotgun (WGS) entry which is preliminary data.</text>
</comment>
<feature type="coiled-coil region" evidence="1">
    <location>
        <begin position="222"/>
        <end position="263"/>
    </location>
</feature>
<name>A0ABR2IC81_9EUKA</name>
<feature type="region of interest" description="Disordered" evidence="2">
    <location>
        <begin position="290"/>
        <end position="310"/>
    </location>
</feature>
<dbReference type="EMBL" id="JAPFFF010000018">
    <property type="protein sequence ID" value="KAK8860224.1"/>
    <property type="molecule type" value="Genomic_DNA"/>
</dbReference>
<dbReference type="Proteomes" id="UP001470230">
    <property type="component" value="Unassembled WGS sequence"/>
</dbReference>
<proteinExistence type="predicted"/>
<evidence type="ECO:0000313" key="4">
    <source>
        <dbReference type="Proteomes" id="UP001470230"/>
    </source>
</evidence>